<keyword evidence="1" id="KW-1133">Transmembrane helix</keyword>
<dbReference type="AlphaFoldDB" id="A0AAE0Z0W7"/>
<reference evidence="2" key="1">
    <citation type="journal article" date="2023" name="G3 (Bethesda)">
        <title>A reference genome for the long-term kleptoplast-retaining sea slug Elysia crispata morphotype clarki.</title>
        <authorList>
            <person name="Eastman K.E."/>
            <person name="Pendleton A.L."/>
            <person name="Shaikh M.A."/>
            <person name="Suttiyut T."/>
            <person name="Ogas R."/>
            <person name="Tomko P."/>
            <person name="Gavelis G."/>
            <person name="Widhalm J.R."/>
            <person name="Wisecaver J.H."/>
        </authorList>
    </citation>
    <scope>NUCLEOTIDE SEQUENCE</scope>
    <source>
        <strain evidence="2">ECLA1</strain>
    </source>
</reference>
<comment type="caution">
    <text evidence="2">The sequence shown here is derived from an EMBL/GenBank/DDBJ whole genome shotgun (WGS) entry which is preliminary data.</text>
</comment>
<proteinExistence type="predicted"/>
<keyword evidence="3" id="KW-1185">Reference proteome</keyword>
<dbReference type="Proteomes" id="UP001283361">
    <property type="component" value="Unassembled WGS sequence"/>
</dbReference>
<feature type="transmembrane region" description="Helical" evidence="1">
    <location>
        <begin position="33"/>
        <end position="63"/>
    </location>
</feature>
<gene>
    <name evidence="2" type="ORF">RRG08_056182</name>
</gene>
<evidence type="ECO:0000313" key="2">
    <source>
        <dbReference type="EMBL" id="KAK3760773.1"/>
    </source>
</evidence>
<keyword evidence="1" id="KW-0812">Transmembrane</keyword>
<accession>A0AAE0Z0W7</accession>
<protein>
    <submittedName>
        <fullName evidence="2">Uncharacterized protein</fullName>
    </submittedName>
</protein>
<sequence>MILFADNVTIRSPHKASTNFGCSTGMENATYDYALLSLIKFSVCLIASLLLAGTYAATLYYTVCREVLAILAMDASGHMTVSNCTERCDALFIMALDNEEQMIDGYCSRLCYQAIHQGIHNCHH</sequence>
<evidence type="ECO:0000256" key="1">
    <source>
        <dbReference type="SAM" id="Phobius"/>
    </source>
</evidence>
<organism evidence="2 3">
    <name type="scientific">Elysia crispata</name>
    <name type="common">lettuce slug</name>
    <dbReference type="NCBI Taxonomy" id="231223"/>
    <lineage>
        <taxon>Eukaryota</taxon>
        <taxon>Metazoa</taxon>
        <taxon>Spiralia</taxon>
        <taxon>Lophotrochozoa</taxon>
        <taxon>Mollusca</taxon>
        <taxon>Gastropoda</taxon>
        <taxon>Heterobranchia</taxon>
        <taxon>Euthyneura</taxon>
        <taxon>Panpulmonata</taxon>
        <taxon>Sacoglossa</taxon>
        <taxon>Placobranchoidea</taxon>
        <taxon>Plakobranchidae</taxon>
        <taxon>Elysia</taxon>
    </lineage>
</organism>
<name>A0AAE0Z0W7_9GAST</name>
<evidence type="ECO:0000313" key="3">
    <source>
        <dbReference type="Proteomes" id="UP001283361"/>
    </source>
</evidence>
<keyword evidence="1" id="KW-0472">Membrane</keyword>
<dbReference type="EMBL" id="JAWDGP010004953">
    <property type="protein sequence ID" value="KAK3760773.1"/>
    <property type="molecule type" value="Genomic_DNA"/>
</dbReference>